<comment type="caution">
    <text evidence="1">The sequence shown here is derived from an EMBL/GenBank/DDBJ whole genome shotgun (WGS) entry which is preliminary data.</text>
</comment>
<dbReference type="EMBL" id="JACOOL010000012">
    <property type="protein sequence ID" value="MBC5638129.1"/>
    <property type="molecule type" value="Genomic_DNA"/>
</dbReference>
<sequence length="58" mass="6584">MKCGTKRYVVEAELNGTKWLKTVMARSPAEARKKFRFSYGSDASIIAVKQVKGQLEYL</sequence>
<keyword evidence="2" id="KW-1185">Reference proteome</keyword>
<name>A0A923L821_9BACI</name>
<reference evidence="1" key="1">
    <citation type="submission" date="2020-08" db="EMBL/GenBank/DDBJ databases">
        <title>Genome public.</title>
        <authorList>
            <person name="Liu C."/>
            <person name="Sun Q."/>
        </authorList>
    </citation>
    <scope>NUCLEOTIDE SEQUENCE</scope>
    <source>
        <strain evidence="1">BX22</strain>
    </source>
</reference>
<organism evidence="1 2">
    <name type="scientific">Ornithinibacillus hominis</name>
    <dbReference type="NCBI Taxonomy" id="2763055"/>
    <lineage>
        <taxon>Bacteria</taxon>
        <taxon>Bacillati</taxon>
        <taxon>Bacillota</taxon>
        <taxon>Bacilli</taxon>
        <taxon>Bacillales</taxon>
        <taxon>Bacillaceae</taxon>
        <taxon>Ornithinibacillus</taxon>
    </lineage>
</organism>
<gene>
    <name evidence="1" type="ORF">H8S33_15135</name>
</gene>
<accession>A0A923L821</accession>
<dbReference type="Proteomes" id="UP000637359">
    <property type="component" value="Unassembled WGS sequence"/>
</dbReference>
<proteinExistence type="predicted"/>
<evidence type="ECO:0000313" key="1">
    <source>
        <dbReference type="EMBL" id="MBC5638129.1"/>
    </source>
</evidence>
<protein>
    <submittedName>
        <fullName evidence="1">Uncharacterized protein</fullName>
    </submittedName>
</protein>
<evidence type="ECO:0000313" key="2">
    <source>
        <dbReference type="Proteomes" id="UP000637359"/>
    </source>
</evidence>
<dbReference type="AlphaFoldDB" id="A0A923L821"/>
<dbReference type="RefSeq" id="WP_186870832.1">
    <property type="nucleotide sequence ID" value="NZ_JACOOL010000012.1"/>
</dbReference>